<proteinExistence type="predicted"/>
<dbReference type="PATRIC" id="fig|68170.10.peg.67"/>
<protein>
    <submittedName>
        <fullName evidence="3">Alcohol dehydrogenase</fullName>
    </submittedName>
</protein>
<keyword evidence="4" id="KW-1185">Reference proteome</keyword>
<keyword evidence="1" id="KW-0560">Oxidoreductase</keyword>
<reference evidence="3 4" key="1">
    <citation type="submission" date="2015-02" db="EMBL/GenBank/DDBJ databases">
        <authorList>
            <person name="Ju K.-S."/>
            <person name="Doroghazi J.R."/>
            <person name="Metcalf W."/>
        </authorList>
    </citation>
    <scope>NUCLEOTIDE SEQUENCE [LARGE SCALE GENOMIC DNA]</scope>
    <source>
        <strain evidence="3 4">NRRL B-16140</strain>
    </source>
</reference>
<dbReference type="InterPro" id="IPR041694">
    <property type="entry name" value="ADH_N_2"/>
</dbReference>
<dbReference type="CDD" id="cd05288">
    <property type="entry name" value="PGDH"/>
    <property type="match status" value="1"/>
</dbReference>
<dbReference type="FunFam" id="3.40.50.720:FF:000121">
    <property type="entry name" value="Prostaglandin reductase 2"/>
    <property type="match status" value="1"/>
</dbReference>
<dbReference type="PANTHER" id="PTHR43205:SF7">
    <property type="entry name" value="PROSTAGLANDIN REDUCTASE 1"/>
    <property type="match status" value="1"/>
</dbReference>
<dbReference type="SUPFAM" id="SSF50129">
    <property type="entry name" value="GroES-like"/>
    <property type="match status" value="1"/>
</dbReference>
<dbReference type="RefSeq" id="WP_045309264.1">
    <property type="nucleotide sequence ID" value="NZ_JYJG01000001.1"/>
</dbReference>
<dbReference type="GO" id="GO:0016628">
    <property type="term" value="F:oxidoreductase activity, acting on the CH-CH group of donors, NAD or NADP as acceptor"/>
    <property type="evidence" value="ECO:0007669"/>
    <property type="project" value="InterPro"/>
</dbReference>
<dbReference type="Gene3D" id="3.40.50.720">
    <property type="entry name" value="NAD(P)-binding Rossmann-like Domain"/>
    <property type="match status" value="1"/>
</dbReference>
<dbReference type="InterPro" id="IPR036291">
    <property type="entry name" value="NAD(P)-bd_dom_sf"/>
</dbReference>
<dbReference type="Gene3D" id="3.90.180.10">
    <property type="entry name" value="Medium-chain alcohol dehydrogenases, catalytic domain"/>
    <property type="match status" value="1"/>
</dbReference>
<dbReference type="Pfam" id="PF00107">
    <property type="entry name" value="ADH_zinc_N"/>
    <property type="match status" value="1"/>
</dbReference>
<organism evidence="3 4">
    <name type="scientific">Lentzea aerocolonigenes</name>
    <name type="common">Lechevalieria aerocolonigenes</name>
    <name type="synonym">Saccharothrix aerocolonigenes</name>
    <dbReference type="NCBI Taxonomy" id="68170"/>
    <lineage>
        <taxon>Bacteria</taxon>
        <taxon>Bacillati</taxon>
        <taxon>Actinomycetota</taxon>
        <taxon>Actinomycetes</taxon>
        <taxon>Pseudonocardiales</taxon>
        <taxon>Pseudonocardiaceae</taxon>
        <taxon>Lentzea</taxon>
    </lineage>
</organism>
<dbReference type="InterPro" id="IPR020843">
    <property type="entry name" value="ER"/>
</dbReference>
<dbReference type="SMART" id="SM00829">
    <property type="entry name" value="PKS_ER"/>
    <property type="match status" value="1"/>
</dbReference>
<dbReference type="InterPro" id="IPR013149">
    <property type="entry name" value="ADH-like_C"/>
</dbReference>
<gene>
    <name evidence="3" type="ORF">UK23_00325</name>
</gene>
<dbReference type="Pfam" id="PF16884">
    <property type="entry name" value="ADH_N_2"/>
    <property type="match status" value="1"/>
</dbReference>
<dbReference type="PANTHER" id="PTHR43205">
    <property type="entry name" value="PROSTAGLANDIN REDUCTASE"/>
    <property type="match status" value="1"/>
</dbReference>
<dbReference type="AlphaFoldDB" id="A0A0F0HIA6"/>
<evidence type="ECO:0000313" key="4">
    <source>
        <dbReference type="Proteomes" id="UP000033393"/>
    </source>
</evidence>
<evidence type="ECO:0000313" key="3">
    <source>
        <dbReference type="EMBL" id="KJK53473.1"/>
    </source>
</evidence>
<name>A0A0F0HIA6_LENAE</name>
<comment type="caution">
    <text evidence="3">The sequence shown here is derived from an EMBL/GenBank/DDBJ whole genome shotgun (WGS) entry which is preliminary data.</text>
</comment>
<dbReference type="Proteomes" id="UP000033393">
    <property type="component" value="Unassembled WGS sequence"/>
</dbReference>
<dbReference type="SUPFAM" id="SSF51735">
    <property type="entry name" value="NAD(P)-binding Rossmann-fold domains"/>
    <property type="match status" value="1"/>
</dbReference>
<feature type="domain" description="Enoyl reductase (ER)" evidence="2">
    <location>
        <begin position="21"/>
        <end position="337"/>
    </location>
</feature>
<dbReference type="InterPro" id="IPR011032">
    <property type="entry name" value="GroES-like_sf"/>
</dbReference>
<dbReference type="InterPro" id="IPR045010">
    <property type="entry name" value="MDR_fam"/>
</dbReference>
<evidence type="ECO:0000259" key="2">
    <source>
        <dbReference type="SMART" id="SM00829"/>
    </source>
</evidence>
<dbReference type="EMBL" id="JYJG01000001">
    <property type="protein sequence ID" value="KJK53473.1"/>
    <property type="molecule type" value="Genomic_DNA"/>
</dbReference>
<dbReference type="OrthoDB" id="9805663at2"/>
<accession>A0A0F0HIA6</accession>
<evidence type="ECO:0000256" key="1">
    <source>
        <dbReference type="ARBA" id="ARBA00023002"/>
    </source>
</evidence>
<sequence length="340" mass="36698">MATEAIPAKAREVRLAAHVTDVVTKANFDVVKAPVREPGDGEVVVRYDYLQVTAVMQDLMREDADLPMPTYKVGEPLWGFAVGKVVKSNSPDLKVGDDVEGMNGWNEYAVGPAQSFWKLDPTMFPTPQHYLTQGPTAYHGIVDIAQVKEGDTVFVSGAAGGVGSLAGQIAKCMGAKTVIGSAGSQKKIDYLVNELGFDAAFNYKKGPIVDQLRKLAPEGIDVFFDVVGGETFEAAIQAAAQDARFALCGALSGQVGNGDGAFPRLDIMHSIVRQIQIRPFATYHTPDQIWAWQSHFSQWLKEGKFVFPHTVVEGGLGKAPQALIDLLRGKHSGNLLVKLT</sequence>